<dbReference type="GO" id="GO:0005737">
    <property type="term" value="C:cytoplasm"/>
    <property type="evidence" value="ECO:0007669"/>
    <property type="project" value="UniProtKB-ARBA"/>
</dbReference>
<proteinExistence type="predicted"/>
<dbReference type="PANTHER" id="PTHR45569">
    <property type="entry name" value="SENSOR PROTEIN KDPD"/>
    <property type="match status" value="1"/>
</dbReference>
<dbReference type="PANTHER" id="PTHR45569:SF1">
    <property type="entry name" value="SENSOR PROTEIN KDPD"/>
    <property type="match status" value="1"/>
</dbReference>
<keyword evidence="3" id="KW-0902">Two-component regulatory system</keyword>
<evidence type="ECO:0000259" key="5">
    <source>
        <dbReference type="Pfam" id="PF02702"/>
    </source>
</evidence>
<evidence type="ECO:0000256" key="2">
    <source>
        <dbReference type="ARBA" id="ARBA00022777"/>
    </source>
</evidence>
<evidence type="ECO:0000259" key="4">
    <source>
        <dbReference type="Pfam" id="PF00582"/>
    </source>
</evidence>
<dbReference type="SUPFAM" id="SSF52402">
    <property type="entry name" value="Adenine nucleotide alpha hydrolases-like"/>
    <property type="match status" value="1"/>
</dbReference>
<dbReference type="Proteomes" id="UP000317835">
    <property type="component" value="Plasmid pElP_1"/>
</dbReference>
<feature type="domain" description="UspA" evidence="4">
    <location>
        <begin position="250"/>
        <end position="376"/>
    </location>
</feature>
<dbReference type="Pfam" id="PF00582">
    <property type="entry name" value="Usp"/>
    <property type="match status" value="1"/>
</dbReference>
<dbReference type="KEGG" id="tpla:ElP_71400"/>
<dbReference type="Gene3D" id="3.40.50.620">
    <property type="entry name" value="HUPs"/>
    <property type="match status" value="1"/>
</dbReference>
<dbReference type="EC" id="2.7.13.3" evidence="6"/>
<keyword evidence="1 6" id="KW-0808">Transferase</keyword>
<reference evidence="6 7" key="1">
    <citation type="submission" date="2019-02" db="EMBL/GenBank/DDBJ databases">
        <title>Deep-cultivation of Planctomycetes and their phenomic and genomic characterization uncovers novel biology.</title>
        <authorList>
            <person name="Wiegand S."/>
            <person name="Jogler M."/>
            <person name="Boedeker C."/>
            <person name="Pinto D."/>
            <person name="Vollmers J."/>
            <person name="Rivas-Marin E."/>
            <person name="Kohn T."/>
            <person name="Peeters S.H."/>
            <person name="Heuer A."/>
            <person name="Rast P."/>
            <person name="Oberbeckmann S."/>
            <person name="Bunk B."/>
            <person name="Jeske O."/>
            <person name="Meyerdierks A."/>
            <person name="Storesund J.E."/>
            <person name="Kallscheuer N."/>
            <person name="Luecker S."/>
            <person name="Lage O.M."/>
            <person name="Pohl T."/>
            <person name="Merkel B.J."/>
            <person name="Hornburger P."/>
            <person name="Mueller R.-W."/>
            <person name="Bruemmer F."/>
            <person name="Labrenz M."/>
            <person name="Spormann A.M."/>
            <person name="Op den Camp H."/>
            <person name="Overmann J."/>
            <person name="Amann R."/>
            <person name="Jetten M.S.M."/>
            <person name="Mascher T."/>
            <person name="Medema M.H."/>
            <person name="Devos D.P."/>
            <person name="Kaster A.-K."/>
            <person name="Ovreas L."/>
            <person name="Rohde M."/>
            <person name="Galperin M.Y."/>
            <person name="Jogler C."/>
        </authorList>
    </citation>
    <scope>NUCLEOTIDE SEQUENCE [LARGE SCALE GENOMIC DNA]</scope>
    <source>
        <strain evidence="6 7">ElP</strain>
        <plasmid evidence="7">pelp_1</plasmid>
    </source>
</reference>
<dbReference type="InterPro" id="IPR014729">
    <property type="entry name" value="Rossmann-like_a/b/a_fold"/>
</dbReference>
<organism evidence="6 7">
    <name type="scientific">Tautonia plasticadhaerens</name>
    <dbReference type="NCBI Taxonomy" id="2527974"/>
    <lineage>
        <taxon>Bacteria</taxon>
        <taxon>Pseudomonadati</taxon>
        <taxon>Planctomycetota</taxon>
        <taxon>Planctomycetia</taxon>
        <taxon>Isosphaerales</taxon>
        <taxon>Isosphaeraceae</taxon>
        <taxon>Tautonia</taxon>
    </lineage>
</organism>
<dbReference type="InterPro" id="IPR052023">
    <property type="entry name" value="Histidine_kinase_KdpD"/>
</dbReference>
<dbReference type="InterPro" id="IPR027417">
    <property type="entry name" value="P-loop_NTPase"/>
</dbReference>
<geneLocation type="plasmid" evidence="7">
    <name>pelp_1</name>
</geneLocation>
<dbReference type="GO" id="GO:0005886">
    <property type="term" value="C:plasma membrane"/>
    <property type="evidence" value="ECO:0007669"/>
    <property type="project" value="TreeGrafter"/>
</dbReference>
<keyword evidence="2" id="KW-0418">Kinase</keyword>
<evidence type="ECO:0000313" key="7">
    <source>
        <dbReference type="Proteomes" id="UP000317835"/>
    </source>
</evidence>
<sequence>MAVDAEAARPNPEQFLQLIRRQQRGRLKVYLGPAAGVGKTFAMLREGHRLKRQGVDVAVGLVETHGRAETAEQLGELPVIPPRKIEYRGVTLREMEVDAILDRRPTVCLVDELAHTNAPGGRHPKRYQDVEDLLRAGIHVITTVNVQHLESLYDEVERATGVKVKERLPDSVLAEADQIVNVDLPAEDLLDRLRAGKVYPPERVERAMANFFTEANLTRLRELTLSELAHLIDRRSRRAEADRAPALATDRVMVGLSSRSPNAPALLRKAARLADRLDAPWYAVYIQTPAEDLTRIDAATQRQIGKNLELAQQLGGIPMTFKGPDVASTIASFAREYEIRVIVLGKSRQSTWRRLMRGSLLEAVLAKTDGADVVVVDV</sequence>
<dbReference type="GO" id="GO:0000155">
    <property type="term" value="F:phosphorelay sensor kinase activity"/>
    <property type="evidence" value="ECO:0007669"/>
    <property type="project" value="InterPro"/>
</dbReference>
<dbReference type="EMBL" id="CP036427">
    <property type="protein sequence ID" value="QDV39176.1"/>
    <property type="molecule type" value="Genomic_DNA"/>
</dbReference>
<name>A0A518HEI3_9BACT</name>
<keyword evidence="6" id="KW-0614">Plasmid</keyword>
<evidence type="ECO:0000256" key="1">
    <source>
        <dbReference type="ARBA" id="ARBA00022679"/>
    </source>
</evidence>
<dbReference type="RefSeq" id="WP_145279365.1">
    <property type="nucleotide sequence ID" value="NZ_CP036427.1"/>
</dbReference>
<dbReference type="Gene3D" id="3.40.50.300">
    <property type="entry name" value="P-loop containing nucleotide triphosphate hydrolases"/>
    <property type="match status" value="1"/>
</dbReference>
<dbReference type="Pfam" id="PF02702">
    <property type="entry name" value="KdpD"/>
    <property type="match status" value="1"/>
</dbReference>
<dbReference type="OrthoDB" id="9806130at2"/>
<dbReference type="FunFam" id="3.40.50.300:FF:000483">
    <property type="entry name" value="Sensor histidine kinase KdpD"/>
    <property type="match status" value="1"/>
</dbReference>
<evidence type="ECO:0000256" key="3">
    <source>
        <dbReference type="ARBA" id="ARBA00023012"/>
    </source>
</evidence>
<dbReference type="InterPro" id="IPR003852">
    <property type="entry name" value="Sig_transdc_His_kinase_KdpD_N"/>
</dbReference>
<protein>
    <submittedName>
        <fullName evidence="6">Sensor protein KdpD</fullName>
        <ecNumber evidence="6">2.7.13.3</ecNumber>
    </submittedName>
</protein>
<gene>
    <name evidence="6" type="primary">kdpD</name>
    <name evidence="6" type="ORF">ElP_71400</name>
</gene>
<dbReference type="AlphaFoldDB" id="A0A518HEI3"/>
<dbReference type="InterPro" id="IPR006016">
    <property type="entry name" value="UspA"/>
</dbReference>
<keyword evidence="7" id="KW-1185">Reference proteome</keyword>
<feature type="domain" description="Signal transduction histidine kinase osmosensitive K+ channel sensor N-terminal" evidence="5">
    <location>
        <begin position="23"/>
        <end position="230"/>
    </location>
</feature>
<accession>A0A518HEI3</accession>
<evidence type="ECO:0000313" key="6">
    <source>
        <dbReference type="EMBL" id="QDV39176.1"/>
    </source>
</evidence>